<keyword evidence="1" id="KW-0328">Glycosyltransferase</keyword>
<dbReference type="GO" id="GO:0009846">
    <property type="term" value="P:pollen germination"/>
    <property type="evidence" value="ECO:0007669"/>
    <property type="project" value="InterPro"/>
</dbReference>
<dbReference type="PANTHER" id="PTHR47486:SF1">
    <property type="entry name" value="SIALYLTRANSFERASE-LIKE PROTEIN 1"/>
    <property type="match status" value="1"/>
</dbReference>
<sequence length="94" mass="10537">MLRPLKASATNNQRRPTAVLLVFCAVFSLLVLVIQTSFTGNQNHYFNPETIRILSDFQSSVQQCVANRGFGLTAHIVDHCKLVLQFPKSTNSSW</sequence>
<gene>
    <name evidence="1" type="ORF">FRX31_004868</name>
</gene>
<keyword evidence="2" id="KW-1185">Reference proteome</keyword>
<dbReference type="GO" id="GO:0009860">
    <property type="term" value="P:pollen tube growth"/>
    <property type="evidence" value="ECO:0007669"/>
    <property type="project" value="InterPro"/>
</dbReference>
<dbReference type="EMBL" id="JABWDY010003922">
    <property type="protein sequence ID" value="KAF5205545.1"/>
    <property type="molecule type" value="Genomic_DNA"/>
</dbReference>
<evidence type="ECO:0000313" key="2">
    <source>
        <dbReference type="Proteomes" id="UP000554482"/>
    </source>
</evidence>
<dbReference type="OrthoDB" id="1746908at2759"/>
<keyword evidence="1" id="KW-0808">Transferase</keyword>
<dbReference type="InterPro" id="IPR044782">
    <property type="entry name" value="SIA1/STLP5"/>
</dbReference>
<dbReference type="GO" id="GO:0008373">
    <property type="term" value="F:sialyltransferase activity"/>
    <property type="evidence" value="ECO:0007669"/>
    <property type="project" value="InterPro"/>
</dbReference>
<comment type="caution">
    <text evidence="1">The sequence shown here is derived from an EMBL/GenBank/DDBJ whole genome shotgun (WGS) entry which is preliminary data.</text>
</comment>
<proteinExistence type="predicted"/>
<dbReference type="Proteomes" id="UP000554482">
    <property type="component" value="Unassembled WGS sequence"/>
</dbReference>
<dbReference type="AlphaFoldDB" id="A0A7J6X9S3"/>
<evidence type="ECO:0000313" key="1">
    <source>
        <dbReference type="EMBL" id="KAF5205545.1"/>
    </source>
</evidence>
<name>A0A7J6X9S3_THATH</name>
<organism evidence="1 2">
    <name type="scientific">Thalictrum thalictroides</name>
    <name type="common">Rue-anemone</name>
    <name type="synonym">Anemone thalictroides</name>
    <dbReference type="NCBI Taxonomy" id="46969"/>
    <lineage>
        <taxon>Eukaryota</taxon>
        <taxon>Viridiplantae</taxon>
        <taxon>Streptophyta</taxon>
        <taxon>Embryophyta</taxon>
        <taxon>Tracheophyta</taxon>
        <taxon>Spermatophyta</taxon>
        <taxon>Magnoliopsida</taxon>
        <taxon>Ranunculales</taxon>
        <taxon>Ranunculaceae</taxon>
        <taxon>Thalictroideae</taxon>
        <taxon>Thalictrum</taxon>
    </lineage>
</organism>
<protein>
    <submittedName>
        <fullName evidence="1">Sialyltransferase like protein</fullName>
    </submittedName>
</protein>
<dbReference type="PANTHER" id="PTHR47486">
    <property type="entry name" value="SIALYLTRANSFERASE-LIKE PROTEIN 1"/>
    <property type="match status" value="1"/>
</dbReference>
<accession>A0A7J6X9S3</accession>
<reference evidence="1 2" key="1">
    <citation type="submission" date="2020-06" db="EMBL/GenBank/DDBJ databases">
        <title>Transcriptomic and genomic resources for Thalictrum thalictroides and T. hernandezii: Facilitating candidate gene discovery in an emerging model plant lineage.</title>
        <authorList>
            <person name="Arias T."/>
            <person name="Riano-Pachon D.M."/>
            <person name="Di Stilio V.S."/>
        </authorList>
    </citation>
    <scope>NUCLEOTIDE SEQUENCE [LARGE SCALE GENOMIC DNA]</scope>
    <source>
        <strain evidence="2">cv. WT478/WT964</strain>
        <tissue evidence="1">Leaves</tissue>
    </source>
</reference>
<feature type="non-terminal residue" evidence="1">
    <location>
        <position position="94"/>
    </location>
</feature>